<dbReference type="GO" id="GO:0019228">
    <property type="term" value="P:neuronal action potential"/>
    <property type="evidence" value="ECO:0007669"/>
    <property type="project" value="TreeGrafter"/>
</dbReference>
<name>A0AAY5KHF2_ESOLU</name>
<dbReference type="AlphaFoldDB" id="A0AAY5KHF2"/>
<dbReference type="PANTHER" id="PTHR10037">
    <property type="entry name" value="VOLTAGE-GATED CATION CHANNEL CALCIUM AND SODIUM"/>
    <property type="match status" value="1"/>
</dbReference>
<feature type="transmembrane region" description="Helical" evidence="5">
    <location>
        <begin position="43"/>
        <end position="61"/>
    </location>
</feature>
<evidence type="ECO:0000313" key="7">
    <source>
        <dbReference type="Ensembl" id="ENSELUP00000088538.1"/>
    </source>
</evidence>
<evidence type="ECO:0000256" key="1">
    <source>
        <dbReference type="ARBA" id="ARBA00004141"/>
    </source>
</evidence>
<evidence type="ECO:0000256" key="5">
    <source>
        <dbReference type="SAM" id="Phobius"/>
    </source>
</evidence>
<evidence type="ECO:0000259" key="6">
    <source>
        <dbReference type="Pfam" id="PF00520"/>
    </source>
</evidence>
<evidence type="ECO:0000256" key="3">
    <source>
        <dbReference type="ARBA" id="ARBA00022989"/>
    </source>
</evidence>
<dbReference type="Proteomes" id="UP000265140">
    <property type="component" value="Chromosome 11"/>
</dbReference>
<reference evidence="7" key="3">
    <citation type="submission" date="2025-09" db="UniProtKB">
        <authorList>
            <consortium name="Ensembl"/>
        </authorList>
    </citation>
    <scope>IDENTIFICATION</scope>
</reference>
<dbReference type="InterPro" id="IPR043203">
    <property type="entry name" value="VGCC_Ca_Na"/>
</dbReference>
<evidence type="ECO:0000313" key="8">
    <source>
        <dbReference type="Proteomes" id="UP000265140"/>
    </source>
</evidence>
<dbReference type="GeneTree" id="ENSGT00940000167352"/>
<keyword evidence="2 5" id="KW-0812">Transmembrane</keyword>
<keyword evidence="8" id="KW-1185">Reference proteome</keyword>
<gene>
    <name evidence="7" type="primary">SLC6A15</name>
</gene>
<keyword evidence="3 5" id="KW-1133">Transmembrane helix</keyword>
<organism evidence="7 8">
    <name type="scientific">Esox lucius</name>
    <name type="common">Northern pike</name>
    <dbReference type="NCBI Taxonomy" id="8010"/>
    <lineage>
        <taxon>Eukaryota</taxon>
        <taxon>Metazoa</taxon>
        <taxon>Chordata</taxon>
        <taxon>Craniata</taxon>
        <taxon>Vertebrata</taxon>
        <taxon>Euteleostomi</taxon>
        <taxon>Actinopterygii</taxon>
        <taxon>Neopterygii</taxon>
        <taxon>Teleostei</taxon>
        <taxon>Protacanthopterygii</taxon>
        <taxon>Esociformes</taxon>
        <taxon>Esocidae</taxon>
        <taxon>Esox</taxon>
    </lineage>
</organism>
<protein>
    <recommendedName>
        <fullName evidence="6">Ion transport domain-containing protein</fullName>
    </recommendedName>
</protein>
<sequence length="179" mass="20883">IGKINQNSSQTNHIVIEVVLLVRKGKIWWNLRKTCFLIVEHNYFKTFIIFIILMSSGALVFEDIHFEQRRTLKIILEYADQVFTCVFVFEMLLKWAAYGFKTYFTNAWCWLDFLILDVSLISLTANILGYSKLGQIKSFQTFRAFLPLRALSRFEGMKVCKLSHIDQACVLVPTLLTQI</sequence>
<dbReference type="InterPro" id="IPR027359">
    <property type="entry name" value="Volt_channel_dom_sf"/>
</dbReference>
<keyword evidence="4 5" id="KW-0472">Membrane</keyword>
<dbReference type="InterPro" id="IPR005821">
    <property type="entry name" value="Ion_trans_dom"/>
</dbReference>
<proteinExistence type="predicted"/>
<feature type="transmembrane region" description="Helical" evidence="5">
    <location>
        <begin position="82"/>
        <end position="98"/>
    </location>
</feature>
<reference evidence="7" key="2">
    <citation type="submission" date="2025-08" db="UniProtKB">
        <authorList>
            <consortium name="Ensembl"/>
        </authorList>
    </citation>
    <scope>IDENTIFICATION</scope>
</reference>
<dbReference type="PANTHER" id="PTHR10037:SF223">
    <property type="entry name" value="SODIUM CHANNEL PROTEIN TYPE 4 SUBUNIT ALPHA"/>
    <property type="match status" value="1"/>
</dbReference>
<feature type="domain" description="Ion transport" evidence="6">
    <location>
        <begin position="41"/>
        <end position="159"/>
    </location>
</feature>
<dbReference type="Gene3D" id="1.20.120.350">
    <property type="entry name" value="Voltage-gated potassium channels. Chain C"/>
    <property type="match status" value="1"/>
</dbReference>
<dbReference type="GO" id="GO:0005248">
    <property type="term" value="F:voltage-gated sodium channel activity"/>
    <property type="evidence" value="ECO:0007669"/>
    <property type="project" value="TreeGrafter"/>
</dbReference>
<reference evidence="7 8" key="1">
    <citation type="submission" date="2020-02" db="EMBL/GenBank/DDBJ databases">
        <title>Esox lucius (northern pike) genome, fEsoLuc1, primary haplotype.</title>
        <authorList>
            <person name="Myers G."/>
            <person name="Karagic N."/>
            <person name="Meyer A."/>
            <person name="Pippel M."/>
            <person name="Reichard M."/>
            <person name="Winkler S."/>
            <person name="Tracey A."/>
            <person name="Sims Y."/>
            <person name="Howe K."/>
            <person name="Rhie A."/>
            <person name="Formenti G."/>
            <person name="Durbin R."/>
            <person name="Fedrigo O."/>
            <person name="Jarvis E.D."/>
        </authorList>
    </citation>
    <scope>NUCLEOTIDE SEQUENCE [LARGE SCALE GENOMIC DNA]</scope>
</reference>
<dbReference type="Ensembl" id="ENSELUT00000107029.1">
    <property type="protein sequence ID" value="ENSELUP00000088538.1"/>
    <property type="gene ID" value="ENSELUG00000040847.1"/>
</dbReference>
<evidence type="ECO:0000256" key="2">
    <source>
        <dbReference type="ARBA" id="ARBA00022692"/>
    </source>
</evidence>
<accession>A0AAY5KHF2</accession>
<comment type="subcellular location">
    <subcellularLocation>
        <location evidence="1">Membrane</location>
        <topology evidence="1">Multi-pass membrane protein</topology>
    </subcellularLocation>
</comment>
<dbReference type="SUPFAM" id="SSF81324">
    <property type="entry name" value="Voltage-gated potassium channels"/>
    <property type="match status" value="1"/>
</dbReference>
<feature type="transmembrane region" description="Helical" evidence="5">
    <location>
        <begin position="110"/>
        <end position="130"/>
    </location>
</feature>
<dbReference type="GO" id="GO:0001518">
    <property type="term" value="C:voltage-gated sodium channel complex"/>
    <property type="evidence" value="ECO:0007669"/>
    <property type="project" value="TreeGrafter"/>
</dbReference>
<dbReference type="GO" id="GO:0086010">
    <property type="term" value="P:membrane depolarization during action potential"/>
    <property type="evidence" value="ECO:0007669"/>
    <property type="project" value="TreeGrafter"/>
</dbReference>
<dbReference type="Pfam" id="PF00520">
    <property type="entry name" value="Ion_trans"/>
    <property type="match status" value="1"/>
</dbReference>
<dbReference type="FunFam" id="1.20.120.350:FF:000003">
    <property type="entry name" value="Voltage-dependent sodium channel"/>
    <property type="match status" value="1"/>
</dbReference>
<evidence type="ECO:0000256" key="4">
    <source>
        <dbReference type="ARBA" id="ARBA00023136"/>
    </source>
</evidence>